<sequence length="251" mass="27689">MVKGLELFRDHFSDMTDQYVLIGGAASFLALAEGELGFRNTRDLDIVLLQNAESKSFTTRLWDFVNAGGYEIKQRSDGSGPILFRFSKPADQSYPSQLEFFSKLTEGVSLAEEATITPIPTDEGLTSLSAILLDEAYFEFLKAGMHDSGGLSFIKADRLIPFKARAWLDLTTRKAAGETVDSKNILKHRNDVISLSELLEPEMATLPDSIATDLLLFLDHLVHEDVEPKKLCSSNDINQVIAGIKAAFSLP</sequence>
<dbReference type="EMBL" id="JAEHTE010000002">
    <property type="protein sequence ID" value="MBI6883253.1"/>
    <property type="molecule type" value="Genomic_DNA"/>
</dbReference>
<evidence type="ECO:0000313" key="2">
    <source>
        <dbReference type="Proteomes" id="UP000637061"/>
    </source>
</evidence>
<reference evidence="1" key="1">
    <citation type="submission" date="2020-12" db="EMBL/GenBank/DDBJ databases">
        <title>Enhanced detection system for hospital associated transmission using whole genome sequencing surveillance.</title>
        <authorList>
            <person name="Harrison L.H."/>
            <person name="Van Tyne D."/>
            <person name="Marsh J.W."/>
            <person name="Griffith M.P."/>
            <person name="Snyder D.J."/>
            <person name="Cooper V.S."/>
            <person name="Mustapha M."/>
        </authorList>
    </citation>
    <scope>NUCLEOTIDE SEQUENCE</scope>
    <source>
        <strain evidence="1">PSB00042</strain>
    </source>
</reference>
<protein>
    <submittedName>
        <fullName evidence="1">Uncharacterized protein</fullName>
    </submittedName>
</protein>
<dbReference type="RefSeq" id="WP_198746866.1">
    <property type="nucleotide sequence ID" value="NZ_JAEHTE010000002.1"/>
</dbReference>
<gene>
    <name evidence="1" type="ORF">JEU22_04945</name>
</gene>
<evidence type="ECO:0000313" key="1">
    <source>
        <dbReference type="EMBL" id="MBI6883253.1"/>
    </source>
</evidence>
<name>A0A8I1JIR3_PSEPU</name>
<comment type="caution">
    <text evidence="1">The sequence shown here is derived from an EMBL/GenBank/DDBJ whole genome shotgun (WGS) entry which is preliminary data.</text>
</comment>
<proteinExistence type="predicted"/>
<dbReference type="AlphaFoldDB" id="A0A8I1JIR3"/>
<organism evidence="1 2">
    <name type="scientific">Pseudomonas putida</name>
    <name type="common">Arthrobacter siderocapsulatus</name>
    <dbReference type="NCBI Taxonomy" id="303"/>
    <lineage>
        <taxon>Bacteria</taxon>
        <taxon>Pseudomonadati</taxon>
        <taxon>Pseudomonadota</taxon>
        <taxon>Gammaproteobacteria</taxon>
        <taxon>Pseudomonadales</taxon>
        <taxon>Pseudomonadaceae</taxon>
        <taxon>Pseudomonas</taxon>
    </lineage>
</organism>
<dbReference type="Proteomes" id="UP000637061">
    <property type="component" value="Unassembled WGS sequence"/>
</dbReference>
<accession>A0A8I1JIR3</accession>